<feature type="compositionally biased region" description="Low complexity" evidence="1">
    <location>
        <begin position="25"/>
        <end position="37"/>
    </location>
</feature>
<name>A0A3B1CHW3_9ZZZZ</name>
<evidence type="ECO:0000313" key="2">
    <source>
        <dbReference type="EMBL" id="VAX23544.1"/>
    </source>
</evidence>
<dbReference type="AlphaFoldDB" id="A0A3B1CHW3"/>
<reference evidence="2" key="1">
    <citation type="submission" date="2018-06" db="EMBL/GenBank/DDBJ databases">
        <authorList>
            <person name="Zhirakovskaya E."/>
        </authorList>
    </citation>
    <scope>NUCLEOTIDE SEQUENCE</scope>
</reference>
<organism evidence="2">
    <name type="scientific">hydrothermal vent metagenome</name>
    <dbReference type="NCBI Taxonomy" id="652676"/>
    <lineage>
        <taxon>unclassified sequences</taxon>
        <taxon>metagenomes</taxon>
        <taxon>ecological metagenomes</taxon>
    </lineage>
</organism>
<dbReference type="EMBL" id="UOGC01000151">
    <property type="protein sequence ID" value="VAX23544.1"/>
    <property type="molecule type" value="Genomic_DNA"/>
</dbReference>
<proteinExistence type="predicted"/>
<protein>
    <recommendedName>
        <fullName evidence="3">DUF1844 domain-containing protein</fullName>
    </recommendedName>
</protein>
<evidence type="ECO:0008006" key="3">
    <source>
        <dbReference type="Google" id="ProtNLM"/>
    </source>
</evidence>
<evidence type="ECO:0000256" key="1">
    <source>
        <dbReference type="SAM" id="MobiDB-lite"/>
    </source>
</evidence>
<feature type="region of interest" description="Disordered" evidence="1">
    <location>
        <begin position="1"/>
        <end position="57"/>
    </location>
</feature>
<dbReference type="InterPro" id="IPR014995">
    <property type="entry name" value="DUF1844"/>
</dbReference>
<gene>
    <name evidence="2" type="ORF">MNBD_NITROSPINAE01-1904</name>
</gene>
<sequence length="144" mass="15502">MSEKEQSFSFVDKRRMRPDDEESSESAVPAPEEPSAVVDEELSAPAPAETVPDSAGAEAPPIDFVTFILSLSSSAAYHMGGFQDPVSGKTSVNLDLAKQTIDIIAMLEEKTRGNLTEDEGKLISHALYDLRMQFVEASKAPQAG</sequence>
<dbReference type="Pfam" id="PF08899">
    <property type="entry name" value="DUF1844"/>
    <property type="match status" value="1"/>
</dbReference>
<accession>A0A3B1CHW3</accession>